<dbReference type="GO" id="GO:0005524">
    <property type="term" value="F:ATP binding"/>
    <property type="evidence" value="ECO:0007669"/>
    <property type="project" value="InterPro"/>
</dbReference>
<keyword evidence="1" id="KW-0143">Chaperone</keyword>
<proteinExistence type="predicted"/>
<sequence>MKAVGKFLIILKKKEEPTKTKGGLLLTQNQKEDIRYHEATVVSVGDEINGISIGDVIYYDKHAGHQIEFEKEIYQVIKAQDVVVIL</sequence>
<organism evidence="2">
    <name type="scientific">uncultured virus</name>
    <dbReference type="NCBI Taxonomy" id="340016"/>
    <lineage>
        <taxon>Viruses</taxon>
        <taxon>environmental samples</taxon>
    </lineage>
</organism>
<reference evidence="2" key="1">
    <citation type="submission" date="2016-03" db="EMBL/GenBank/DDBJ databases">
        <title>Novel chaperonins are prevalent in the virioplankton and link to viral biology and ecology.</title>
        <authorList>
            <person name="Marine R.L."/>
            <person name="Nasko D.J."/>
            <person name="Polson S.W."/>
            <person name="Wommack K.E."/>
        </authorList>
    </citation>
    <scope>NUCLEOTIDE SEQUENCE</scope>
</reference>
<dbReference type="InterPro" id="IPR011032">
    <property type="entry name" value="GroES-like_sf"/>
</dbReference>
<dbReference type="InterPro" id="IPR037124">
    <property type="entry name" value="Chaperonin_GroES_sf"/>
</dbReference>
<dbReference type="GO" id="GO:0044183">
    <property type="term" value="F:protein folding chaperone"/>
    <property type="evidence" value="ECO:0007669"/>
    <property type="project" value="InterPro"/>
</dbReference>
<accession>A0A221S4A4</accession>
<dbReference type="Pfam" id="PF00166">
    <property type="entry name" value="Cpn10"/>
    <property type="match status" value="1"/>
</dbReference>
<dbReference type="InterPro" id="IPR020818">
    <property type="entry name" value="Chaperonin_GroES"/>
</dbReference>
<evidence type="ECO:0000256" key="1">
    <source>
        <dbReference type="ARBA" id="ARBA00023186"/>
    </source>
</evidence>
<protein>
    <submittedName>
        <fullName evidence="2">Co-chaperonin GroES</fullName>
    </submittedName>
</protein>
<dbReference type="SMART" id="SM00883">
    <property type="entry name" value="Cpn10"/>
    <property type="match status" value="1"/>
</dbReference>
<name>A0A221S4A4_9VIRU</name>
<dbReference type="Gene3D" id="2.30.33.40">
    <property type="entry name" value="GroES chaperonin"/>
    <property type="match status" value="1"/>
</dbReference>
<dbReference type="CDD" id="cd00320">
    <property type="entry name" value="cpn10"/>
    <property type="match status" value="1"/>
</dbReference>
<evidence type="ECO:0000313" key="2">
    <source>
        <dbReference type="EMBL" id="ASN63760.1"/>
    </source>
</evidence>
<dbReference type="EMBL" id="KU971166">
    <property type="protein sequence ID" value="ASN63760.1"/>
    <property type="molecule type" value="Genomic_DNA"/>
</dbReference>
<gene>
    <name evidence="2" type="primary">groES</name>
</gene>
<dbReference type="SUPFAM" id="SSF50129">
    <property type="entry name" value="GroES-like"/>
    <property type="match status" value="1"/>
</dbReference>